<keyword evidence="4 8" id="KW-0276">Fatty acid metabolism</keyword>
<organism evidence="11 12">
    <name type="scientific">Streptomyces kaniharaensis</name>
    <dbReference type="NCBI Taxonomy" id="212423"/>
    <lineage>
        <taxon>Bacteria</taxon>
        <taxon>Bacillati</taxon>
        <taxon>Actinomycetota</taxon>
        <taxon>Actinomycetes</taxon>
        <taxon>Kitasatosporales</taxon>
        <taxon>Streptomycetaceae</taxon>
        <taxon>Streptomyces</taxon>
    </lineage>
</organism>
<comment type="subcellular location">
    <subcellularLocation>
        <location evidence="8">Cytoplasm</location>
    </subcellularLocation>
</comment>
<keyword evidence="8" id="KW-0963">Cytoplasm</keyword>
<evidence type="ECO:0000256" key="7">
    <source>
        <dbReference type="ARBA" id="ARBA00023160"/>
    </source>
</evidence>
<dbReference type="NCBIfam" id="TIGR00556">
    <property type="entry name" value="pantethn_trn"/>
    <property type="match status" value="1"/>
</dbReference>
<feature type="binding site" evidence="8">
    <location>
        <position position="110"/>
    </location>
    <ligand>
        <name>Mg(2+)</name>
        <dbReference type="ChEBI" id="CHEBI:18420"/>
    </ligand>
</feature>
<feature type="binding site" evidence="8">
    <location>
        <position position="62"/>
    </location>
    <ligand>
        <name>Mg(2+)</name>
        <dbReference type="ChEBI" id="CHEBI:18420"/>
    </ligand>
</feature>
<evidence type="ECO:0000256" key="6">
    <source>
        <dbReference type="ARBA" id="ARBA00023098"/>
    </source>
</evidence>
<dbReference type="GO" id="GO:0005737">
    <property type="term" value="C:cytoplasm"/>
    <property type="evidence" value="ECO:0007669"/>
    <property type="project" value="UniProtKB-SubCell"/>
</dbReference>
<feature type="region of interest" description="Disordered" evidence="9">
    <location>
        <begin position="180"/>
        <end position="202"/>
    </location>
</feature>
<reference evidence="11 12" key="1">
    <citation type="submission" date="2019-09" db="EMBL/GenBank/DDBJ databases">
        <title>Genome Sequences of Streptomyces kaniharaensis ATCC 21070.</title>
        <authorList>
            <person name="Zhu W."/>
            <person name="De Crecy-Lagard V."/>
            <person name="Richards N.G."/>
        </authorList>
    </citation>
    <scope>NUCLEOTIDE SEQUENCE [LARGE SCALE GENOMIC DNA]</scope>
    <source>
        <strain evidence="11 12">SF-557</strain>
    </source>
</reference>
<keyword evidence="12" id="KW-1185">Reference proteome</keyword>
<comment type="cofactor">
    <cofactor evidence="8">
        <name>Mg(2+)</name>
        <dbReference type="ChEBI" id="CHEBI:18420"/>
    </cofactor>
</comment>
<dbReference type="EMBL" id="WBOF01000001">
    <property type="protein sequence ID" value="MQS15552.1"/>
    <property type="molecule type" value="Genomic_DNA"/>
</dbReference>
<proteinExistence type="inferred from homology"/>
<dbReference type="SUPFAM" id="SSF56214">
    <property type="entry name" value="4'-phosphopantetheinyl transferase"/>
    <property type="match status" value="1"/>
</dbReference>
<keyword evidence="2 8" id="KW-0808">Transferase</keyword>
<comment type="catalytic activity">
    <reaction evidence="8">
        <text>apo-[ACP] + CoA = holo-[ACP] + adenosine 3',5'-bisphosphate + H(+)</text>
        <dbReference type="Rhea" id="RHEA:12068"/>
        <dbReference type="Rhea" id="RHEA-COMP:9685"/>
        <dbReference type="Rhea" id="RHEA-COMP:9690"/>
        <dbReference type="ChEBI" id="CHEBI:15378"/>
        <dbReference type="ChEBI" id="CHEBI:29999"/>
        <dbReference type="ChEBI" id="CHEBI:57287"/>
        <dbReference type="ChEBI" id="CHEBI:58343"/>
        <dbReference type="ChEBI" id="CHEBI:64479"/>
        <dbReference type="EC" id="2.7.8.7"/>
    </reaction>
</comment>
<feature type="domain" description="4'-phosphopantetheinyl transferase" evidence="10">
    <location>
        <begin position="59"/>
        <end position="167"/>
    </location>
</feature>
<dbReference type="InterPro" id="IPR004568">
    <property type="entry name" value="Ppantetheine-prot_Trfase_dom"/>
</dbReference>
<evidence type="ECO:0000256" key="8">
    <source>
        <dbReference type="HAMAP-Rule" id="MF_00101"/>
    </source>
</evidence>
<comment type="caution">
    <text evidence="11">The sequence shown here is derived from an EMBL/GenBank/DDBJ whole genome shotgun (WGS) entry which is preliminary data.</text>
</comment>
<comment type="similarity">
    <text evidence="8">Belongs to the P-Pant transferase superfamily. AcpS family.</text>
</comment>
<dbReference type="GO" id="GO:0000287">
    <property type="term" value="F:magnesium ion binding"/>
    <property type="evidence" value="ECO:0007669"/>
    <property type="project" value="UniProtKB-UniRule"/>
</dbReference>
<evidence type="ECO:0000256" key="4">
    <source>
        <dbReference type="ARBA" id="ARBA00022832"/>
    </source>
</evidence>
<dbReference type="InterPro" id="IPR037143">
    <property type="entry name" value="4-PPantetheinyl_Trfase_dom_sf"/>
</dbReference>
<dbReference type="EC" id="2.7.8.7" evidence="8"/>
<dbReference type="HAMAP" id="MF_00101">
    <property type="entry name" value="AcpS"/>
    <property type="match status" value="1"/>
</dbReference>
<comment type="function">
    <text evidence="8">Transfers the 4'-phosphopantetheine moiety from coenzyme A to a Ser of acyl-carrier-protein.</text>
</comment>
<keyword evidence="3 8" id="KW-0479">Metal-binding</keyword>
<feature type="region of interest" description="Disordered" evidence="9">
    <location>
        <begin position="1"/>
        <end position="24"/>
    </location>
</feature>
<evidence type="ECO:0000256" key="2">
    <source>
        <dbReference type="ARBA" id="ARBA00022679"/>
    </source>
</evidence>
<dbReference type="AlphaFoldDB" id="A0A6N7KV90"/>
<feature type="compositionally biased region" description="Basic and acidic residues" evidence="9">
    <location>
        <begin position="1"/>
        <end position="12"/>
    </location>
</feature>
<dbReference type="Pfam" id="PF01648">
    <property type="entry name" value="ACPS"/>
    <property type="match status" value="1"/>
</dbReference>
<accession>A0A6N7KV90</accession>
<evidence type="ECO:0000256" key="1">
    <source>
        <dbReference type="ARBA" id="ARBA00022516"/>
    </source>
</evidence>
<dbReference type="GO" id="GO:0006633">
    <property type="term" value="P:fatty acid biosynthetic process"/>
    <property type="evidence" value="ECO:0007669"/>
    <property type="project" value="UniProtKB-UniRule"/>
</dbReference>
<evidence type="ECO:0000256" key="5">
    <source>
        <dbReference type="ARBA" id="ARBA00022842"/>
    </source>
</evidence>
<keyword evidence="1 8" id="KW-0444">Lipid biosynthesis</keyword>
<dbReference type="Proteomes" id="UP000450000">
    <property type="component" value="Unassembled WGS sequence"/>
</dbReference>
<dbReference type="NCBIfam" id="TIGR00516">
    <property type="entry name" value="acpS"/>
    <property type="match status" value="1"/>
</dbReference>
<evidence type="ECO:0000256" key="3">
    <source>
        <dbReference type="ARBA" id="ARBA00022723"/>
    </source>
</evidence>
<evidence type="ECO:0000313" key="12">
    <source>
        <dbReference type="Proteomes" id="UP000450000"/>
    </source>
</evidence>
<evidence type="ECO:0000256" key="9">
    <source>
        <dbReference type="SAM" id="MobiDB-lite"/>
    </source>
</evidence>
<gene>
    <name evidence="8 11" type="primary">acpS</name>
    <name evidence="11" type="ORF">F7Q99_25590</name>
</gene>
<evidence type="ECO:0000313" key="11">
    <source>
        <dbReference type="EMBL" id="MQS15552.1"/>
    </source>
</evidence>
<name>A0A6N7KV90_9ACTN</name>
<keyword evidence="5 8" id="KW-0460">Magnesium</keyword>
<dbReference type="OrthoDB" id="517356at2"/>
<sequence>MPSPRGDLRRSPADTPTTPADRFGSACIRRPHRWICSGAAPPPTCGAPTGGGPGVRIAMGVDLVEIDRLDGLLARNSGAERDIFTEDEIAYCQGKRNRPAHLAARFAAKEAVLKALGTGLGPGQAWTDVEVVATPLGPPRVRLSGVTAQHCLRAGWAGAQVSLSHTGGYALAQAVLLPAHGGPAQDGPSPDGPAQDTAHDEG</sequence>
<keyword evidence="6 8" id="KW-0443">Lipid metabolism</keyword>
<dbReference type="Gene3D" id="3.90.470.20">
    <property type="entry name" value="4'-phosphopantetheinyl transferase domain"/>
    <property type="match status" value="1"/>
</dbReference>
<evidence type="ECO:0000259" key="10">
    <source>
        <dbReference type="Pfam" id="PF01648"/>
    </source>
</evidence>
<protein>
    <recommendedName>
        <fullName evidence="8">Holo-[acyl-carrier-protein] synthase</fullName>
        <shortName evidence="8">Holo-ACP synthase</shortName>
        <ecNumber evidence="8">2.7.8.7</ecNumber>
    </recommendedName>
    <alternativeName>
        <fullName evidence="8">4'-phosphopantetheinyl transferase AcpS</fullName>
    </alternativeName>
</protein>
<dbReference type="InterPro" id="IPR008278">
    <property type="entry name" value="4-PPantetheinyl_Trfase_dom"/>
</dbReference>
<dbReference type="InterPro" id="IPR002582">
    <property type="entry name" value="ACPS"/>
</dbReference>
<keyword evidence="7 8" id="KW-0275">Fatty acid biosynthesis</keyword>
<dbReference type="GO" id="GO:0008897">
    <property type="term" value="F:holo-[acyl-carrier-protein] synthase activity"/>
    <property type="evidence" value="ECO:0007669"/>
    <property type="project" value="UniProtKB-UniRule"/>
</dbReference>